<evidence type="ECO:0000313" key="1">
    <source>
        <dbReference type="EMBL" id="KAJ9091395.1"/>
    </source>
</evidence>
<reference evidence="1" key="1">
    <citation type="submission" date="2023-04" db="EMBL/GenBank/DDBJ databases">
        <title>Draft Genome sequencing of Naganishia species isolated from polar environments using Oxford Nanopore Technology.</title>
        <authorList>
            <person name="Leo P."/>
            <person name="Venkateswaran K."/>
        </authorList>
    </citation>
    <scope>NUCLEOTIDE SEQUENCE</scope>
    <source>
        <strain evidence="1">MNA-CCFEE 5262</strain>
    </source>
</reference>
<keyword evidence="2" id="KW-1185">Reference proteome</keyword>
<dbReference type="Proteomes" id="UP001230649">
    <property type="component" value="Unassembled WGS sequence"/>
</dbReference>
<protein>
    <submittedName>
        <fullName evidence="1">Uncharacterized protein</fullName>
    </submittedName>
</protein>
<accession>A0ACC2UXL7</accession>
<comment type="caution">
    <text evidence="1">The sequence shown here is derived from an EMBL/GenBank/DDBJ whole genome shotgun (WGS) entry which is preliminary data.</text>
</comment>
<gene>
    <name evidence="1" type="ORF">QFC20_007643</name>
</gene>
<name>A0ACC2UXL7_9TREE</name>
<dbReference type="EMBL" id="JASBWS010000202">
    <property type="protein sequence ID" value="KAJ9091395.1"/>
    <property type="molecule type" value="Genomic_DNA"/>
</dbReference>
<organism evidence="1 2">
    <name type="scientific">Naganishia adeliensis</name>
    <dbReference type="NCBI Taxonomy" id="92952"/>
    <lineage>
        <taxon>Eukaryota</taxon>
        <taxon>Fungi</taxon>
        <taxon>Dikarya</taxon>
        <taxon>Basidiomycota</taxon>
        <taxon>Agaricomycotina</taxon>
        <taxon>Tremellomycetes</taxon>
        <taxon>Filobasidiales</taxon>
        <taxon>Filobasidiaceae</taxon>
        <taxon>Naganishia</taxon>
    </lineage>
</organism>
<proteinExistence type="predicted"/>
<evidence type="ECO:0000313" key="2">
    <source>
        <dbReference type="Proteomes" id="UP001230649"/>
    </source>
</evidence>
<sequence>MPAPSDEAGEKWVMVDSPRSTRTSSPSDLFTKSERTSKKDDGDTASKRTSLTSGNINESIPETRLATAEARAIVTIVSTENQVKQYVARATEDYPLFLPVLKSGEKLRMYTCKGLRTIEAELFGRLTPWSSETEEKEEAKVPNFREWTFVANPAHICEDSIFGLFKQIDVIFDNSMEHITDGWQEDANGDDSARIYVKANGPSEALCVTSVCNNQVLGYLKDPHNQFVCWVLRRGRK</sequence>